<evidence type="ECO:0000256" key="1">
    <source>
        <dbReference type="ARBA" id="ARBA00004442"/>
    </source>
</evidence>
<evidence type="ECO:0000256" key="4">
    <source>
        <dbReference type="ARBA" id="ARBA00023136"/>
    </source>
</evidence>
<proteinExistence type="inferred from homology"/>
<evidence type="ECO:0000313" key="8">
    <source>
        <dbReference type="EMBL" id="ERJ60861.1"/>
    </source>
</evidence>
<comment type="caution">
    <text evidence="8">The sequence shown here is derived from an EMBL/GenBank/DDBJ whole genome shotgun (WGS) entry which is preliminary data.</text>
</comment>
<evidence type="ECO:0000256" key="3">
    <source>
        <dbReference type="ARBA" id="ARBA00022729"/>
    </source>
</evidence>
<dbReference type="SUPFAM" id="SSF48452">
    <property type="entry name" value="TPR-like"/>
    <property type="match status" value="1"/>
</dbReference>
<feature type="domain" description="SusD-like N-terminal" evidence="7">
    <location>
        <begin position="114"/>
        <end position="240"/>
    </location>
</feature>
<evidence type="ECO:0000259" key="6">
    <source>
        <dbReference type="Pfam" id="PF07980"/>
    </source>
</evidence>
<accession>U2HGH2</accession>
<gene>
    <name evidence="8" type="ORF">M472_19080</name>
</gene>
<reference evidence="8 9" key="1">
    <citation type="journal article" date="2013" name="Genome Announc.">
        <title>The Draft Genome Sequence of Sphingomonas paucimobilis Strain HER1398 (Proteobacteria), Host to the Giant PAU Phage, Indicates That It Is a Member of the Genus Sphingobacterium (Bacteroidetes).</title>
        <authorList>
            <person name="White R.A.III."/>
            <person name="Suttle C.A."/>
        </authorList>
    </citation>
    <scope>NUCLEOTIDE SEQUENCE [LARGE SCALE GENOMIC DNA]</scope>
    <source>
        <strain evidence="8 9">HER1398</strain>
    </source>
</reference>
<comment type="subcellular location">
    <subcellularLocation>
        <location evidence="1">Cell outer membrane</location>
    </subcellularLocation>
</comment>
<dbReference type="EMBL" id="ATDL01000004">
    <property type="protein sequence ID" value="ERJ60861.1"/>
    <property type="molecule type" value="Genomic_DNA"/>
</dbReference>
<dbReference type="STRING" id="1346330.M472_19080"/>
<organism evidence="8 9">
    <name type="scientific">Sphingobacterium paucimobilis HER1398</name>
    <dbReference type="NCBI Taxonomy" id="1346330"/>
    <lineage>
        <taxon>Bacteria</taxon>
        <taxon>Pseudomonadati</taxon>
        <taxon>Bacteroidota</taxon>
        <taxon>Sphingobacteriia</taxon>
        <taxon>Sphingobacteriales</taxon>
        <taxon>Sphingobacteriaceae</taxon>
        <taxon>Sphingobacterium</taxon>
    </lineage>
</organism>
<dbReference type="PATRIC" id="fig|1346330.5.peg.777"/>
<dbReference type="Proteomes" id="UP000016584">
    <property type="component" value="Unassembled WGS sequence"/>
</dbReference>
<evidence type="ECO:0000259" key="7">
    <source>
        <dbReference type="Pfam" id="PF14322"/>
    </source>
</evidence>
<keyword evidence="4" id="KW-0472">Membrane</keyword>
<dbReference type="Pfam" id="PF14322">
    <property type="entry name" value="SusD-like_3"/>
    <property type="match status" value="1"/>
</dbReference>
<dbReference type="Gene3D" id="1.25.40.390">
    <property type="match status" value="1"/>
</dbReference>
<name>U2HGH2_9SPHI</name>
<dbReference type="RefSeq" id="WP_021068958.1">
    <property type="nucleotide sequence ID" value="NZ_ATDL01000004.1"/>
</dbReference>
<sequence>MFNSNIITNNTVMNKKIIRNIILSALFITGGLNSCNYLDVVPDGVSKLENAFTMRNQAEKFLYTCYSYMPTEGQLSLDPGLLGGDELWNLETANAPVFNFAAFNIARGFQSPSSTLVDYWGQLYIALRDCNIFLENIHNVADLQAWERDQWIAEVKFLKAYYHFYLVKMYGPVPIIRQNLPIDAGIEEVKVSRNTVDECFDYMVELLDEAIPVLPPVVANPTVELGRITKAIAVSLKAKILVTAASPLFNGNTDQAGLVNKDGRQLFNQVNDVAKWEKALAACEDAVQVCENELGMKLYRYPGNPQFNLSDVTMQELTLRNAFAERWNSEIIWANTQSVNHQTQQFAVPRFDPRYPDAPYLKNVIGAPIKVAEQFYSKNGLPIAEDKTWDYNGRYNIQTVGTSYRRYMREGTQTIKMHFDREPRFYAYLGFDTGIWYGEGVLDDANPTNLYAVAARKGQVHQKRGSDDGPITGYFIKKYVHFQNTMINITTYSTVSYPWPLIRLSDLFLLYAEAANEANDSEQNRGKALDYLNMVRKRAGIPKVEDAWTDYSITPTKFKSQKGLRQIIHQERLNELAFESQRFWDVRRWKTAPDYYNTPIQAWDLTQSAPQNFYRKVLLAKQTFTVKDYFWPLNISNLTINNNLVQNIGWR</sequence>
<dbReference type="InterPro" id="IPR033985">
    <property type="entry name" value="SusD-like_N"/>
</dbReference>
<keyword evidence="9" id="KW-1185">Reference proteome</keyword>
<evidence type="ECO:0000256" key="5">
    <source>
        <dbReference type="ARBA" id="ARBA00023237"/>
    </source>
</evidence>
<dbReference type="InterPro" id="IPR011990">
    <property type="entry name" value="TPR-like_helical_dom_sf"/>
</dbReference>
<protein>
    <submittedName>
        <fullName evidence="8">Uncharacterized protein</fullName>
    </submittedName>
</protein>
<evidence type="ECO:0000256" key="2">
    <source>
        <dbReference type="ARBA" id="ARBA00006275"/>
    </source>
</evidence>
<keyword evidence="3" id="KW-0732">Signal</keyword>
<dbReference type="eggNOG" id="COG0614">
    <property type="taxonomic scope" value="Bacteria"/>
</dbReference>
<dbReference type="GO" id="GO:0009279">
    <property type="term" value="C:cell outer membrane"/>
    <property type="evidence" value="ECO:0007669"/>
    <property type="project" value="UniProtKB-SubCell"/>
</dbReference>
<keyword evidence="5" id="KW-0998">Cell outer membrane</keyword>
<feature type="domain" description="RagB/SusD" evidence="6">
    <location>
        <begin position="330"/>
        <end position="650"/>
    </location>
</feature>
<dbReference type="AlphaFoldDB" id="U2HGH2"/>
<evidence type="ECO:0000313" key="9">
    <source>
        <dbReference type="Proteomes" id="UP000016584"/>
    </source>
</evidence>
<dbReference type="InterPro" id="IPR012944">
    <property type="entry name" value="SusD_RagB_dom"/>
</dbReference>
<dbReference type="Pfam" id="PF07980">
    <property type="entry name" value="SusD_RagB"/>
    <property type="match status" value="1"/>
</dbReference>
<comment type="similarity">
    <text evidence="2">Belongs to the SusD family.</text>
</comment>